<evidence type="ECO:0000259" key="3">
    <source>
        <dbReference type="Pfam" id="PF13600"/>
    </source>
</evidence>
<dbReference type="InterPro" id="IPR011935">
    <property type="entry name" value="CHP02231"/>
</dbReference>
<dbReference type="InterPro" id="IPR025554">
    <property type="entry name" value="DUF4140"/>
</dbReference>
<accession>A0A1G7AXM3</accession>
<keyword evidence="5" id="KW-1185">Reference proteome</keyword>
<organism evidence="4 5">
    <name type="scientific">Paracidovorax valerianellae</name>
    <dbReference type="NCBI Taxonomy" id="187868"/>
    <lineage>
        <taxon>Bacteria</taxon>
        <taxon>Pseudomonadati</taxon>
        <taxon>Pseudomonadota</taxon>
        <taxon>Betaproteobacteria</taxon>
        <taxon>Burkholderiales</taxon>
        <taxon>Comamonadaceae</taxon>
        <taxon>Paracidovorax</taxon>
    </lineage>
</organism>
<dbReference type="NCBIfam" id="TIGR02231">
    <property type="entry name" value="mucoidy inhibitor MuiA family protein"/>
    <property type="match status" value="1"/>
</dbReference>
<dbReference type="PANTHER" id="PTHR31005">
    <property type="entry name" value="DUF4139 DOMAIN-CONTAINING PROTEIN"/>
    <property type="match status" value="1"/>
</dbReference>
<evidence type="ECO:0000313" key="4">
    <source>
        <dbReference type="EMBL" id="SDE19543.1"/>
    </source>
</evidence>
<dbReference type="Pfam" id="PF13600">
    <property type="entry name" value="DUF4140"/>
    <property type="match status" value="1"/>
</dbReference>
<evidence type="ECO:0000256" key="1">
    <source>
        <dbReference type="SAM" id="SignalP"/>
    </source>
</evidence>
<reference evidence="4 5" key="1">
    <citation type="submission" date="2016-10" db="EMBL/GenBank/DDBJ databases">
        <authorList>
            <person name="de Groot N.N."/>
        </authorList>
    </citation>
    <scope>NUCLEOTIDE SEQUENCE [LARGE SCALE GENOMIC DNA]</scope>
    <source>
        <strain evidence="4 5">DSM 16619</strain>
    </source>
</reference>
<dbReference type="STRING" id="187868.SAMN05192589_11397"/>
<feature type="domain" description="DUF4140" evidence="3">
    <location>
        <begin position="44"/>
        <end position="133"/>
    </location>
</feature>
<proteinExistence type="predicted"/>
<evidence type="ECO:0008006" key="6">
    <source>
        <dbReference type="Google" id="ProtNLM"/>
    </source>
</evidence>
<dbReference type="AlphaFoldDB" id="A0A1G7AXM3"/>
<sequence length="564" mass="59198">MIHSLPPLRPALAALLATLPGALALLATGNALAQDGVASRITQVTVSPGSATVERTARVAAGARSAVFRCLPASIDTASLQIAAGTGVRVGEFKITTEDRDVAAGCASPLDGRIQELEDQLAAVRAETSSLQLVNRYLQGVAGNAGSAADAPPAERRAPAGTAAAAVNPAQIGATADALRKTSLDALTRSHALKRRQEALELALKPLVAERNRNAGGPRARAVSVAVNLAAEREGELRLSYQVRGPGWQPTYRAVLNSETGAVVLERLALVAQNSGEDWTDVRLTLSTQAATRATRGPAPGSWTVDVAPPPQPEPQRAMAMARMPAPAALPAPAPIAEAAEAADAPSFDVTAFSGNYAMQFAVPQRITVPSNGQRTTLALGTHNASATLLTRAVPLRQETAYLVAEIAPPPGAWPAGPVGLYRDGAFVGNDTLDFAQASTAGGKATLWVGQDDQVIVQAEPEQENTGSAGFTGGRTERRTTRAYRLENRHAQPVTLQVLDVAPVSRNEKIEVESRYTPAPQETAWNRTPGTIAWQQPLAAGATARFTATHTVRYPKEIELREHQ</sequence>
<dbReference type="EMBL" id="FMZC01000013">
    <property type="protein sequence ID" value="SDE19543.1"/>
    <property type="molecule type" value="Genomic_DNA"/>
</dbReference>
<protein>
    <recommendedName>
        <fullName evidence="6">DUF4139 domain-containing protein</fullName>
    </recommendedName>
</protein>
<dbReference type="Pfam" id="PF13598">
    <property type="entry name" value="DUF4139"/>
    <property type="match status" value="1"/>
</dbReference>
<feature type="signal peptide" evidence="1">
    <location>
        <begin position="1"/>
        <end position="33"/>
    </location>
</feature>
<feature type="chain" id="PRO_5011677990" description="DUF4139 domain-containing protein" evidence="1">
    <location>
        <begin position="34"/>
        <end position="564"/>
    </location>
</feature>
<name>A0A1G7AXM3_9BURK</name>
<dbReference type="InterPro" id="IPR037291">
    <property type="entry name" value="DUF4139"/>
</dbReference>
<dbReference type="Proteomes" id="UP000198781">
    <property type="component" value="Unassembled WGS sequence"/>
</dbReference>
<evidence type="ECO:0000259" key="2">
    <source>
        <dbReference type="Pfam" id="PF13598"/>
    </source>
</evidence>
<keyword evidence="1" id="KW-0732">Signal</keyword>
<feature type="domain" description="DUF4139" evidence="2">
    <location>
        <begin position="237"/>
        <end position="556"/>
    </location>
</feature>
<dbReference type="PANTHER" id="PTHR31005:SF8">
    <property type="entry name" value="DUF4139 DOMAIN-CONTAINING PROTEIN"/>
    <property type="match status" value="1"/>
</dbReference>
<evidence type="ECO:0000313" key="5">
    <source>
        <dbReference type="Proteomes" id="UP000198781"/>
    </source>
</evidence>
<gene>
    <name evidence="4" type="ORF">SAMN05192589_11397</name>
</gene>